<sequence length="323" mass="35504">MNALPPAIFLMGPTAAGKTDLAIELTKVLPCELISVDSALVYRGMDIGTAKPSKAQLAEYPHRLIDILDPAQSYSAADFRSDALAAMAEITARGNIPLLVGGTMLYFKALLDGLANMPAADAQVRAQLEADAQAFGWQSLHDQLAVVDPVSAARIHPNDPQRLIRALEVYRVSGMSMTAHREQQTAQSTEAAASGRQQLPYTVANLAIAPADRKVLHQRIALRFEQMLDQGFLDEVLALRSRGDLHSGLPSIRAVGYRQVWDHLDGKLTRDEMQERGIIATRQLAKRQFTWLRSWDDLHWLDSLASDNLSRALKYLGSVSILS</sequence>
<dbReference type="EMBL" id="LT963395">
    <property type="protein sequence ID" value="SOS23565.1"/>
    <property type="molecule type" value="Genomic_DNA"/>
</dbReference>
<dbReference type="GO" id="GO:0052381">
    <property type="term" value="F:tRNA dimethylallyltransferase activity"/>
    <property type="evidence" value="ECO:0007669"/>
    <property type="project" value="UniProtKB-UniRule"/>
</dbReference>
<dbReference type="HAMAP" id="MF_00185">
    <property type="entry name" value="IPP_trans"/>
    <property type="match status" value="1"/>
</dbReference>
<evidence type="ECO:0000256" key="3">
    <source>
        <dbReference type="ARBA" id="ARBA00005842"/>
    </source>
</evidence>
<organism evidence="14 15">
    <name type="scientific">Pseudomonas cerasi</name>
    <dbReference type="NCBI Taxonomy" id="1583341"/>
    <lineage>
        <taxon>Bacteria</taxon>
        <taxon>Pseudomonadati</taxon>
        <taxon>Pseudomonadota</taxon>
        <taxon>Gammaproteobacteria</taxon>
        <taxon>Pseudomonadales</taxon>
        <taxon>Pseudomonadaceae</taxon>
        <taxon>Pseudomonas</taxon>
    </lineage>
</organism>
<reference evidence="15" key="1">
    <citation type="submission" date="2017-11" db="EMBL/GenBank/DDBJ databases">
        <authorList>
            <person name="Blom J."/>
        </authorList>
    </citation>
    <scope>NUCLEOTIDE SEQUENCE [LARGE SCALE GENOMIC DNA]</scope>
</reference>
<comment type="subunit">
    <text evidence="10">Monomer.</text>
</comment>
<dbReference type="InterPro" id="IPR027417">
    <property type="entry name" value="P-loop_NTPase"/>
</dbReference>
<protein>
    <recommendedName>
        <fullName evidence="10">tRNA dimethylallyltransferase</fullName>
        <ecNumber evidence="10">2.5.1.75</ecNumber>
    </recommendedName>
    <alternativeName>
        <fullName evidence="10">Dimethylallyl diphosphate:tRNA dimethylallyltransferase</fullName>
        <shortName evidence="10">DMAPP:tRNA dimethylallyltransferase</shortName>
        <shortName evidence="10">DMATase</shortName>
    </alternativeName>
    <alternativeName>
        <fullName evidence="10">Isopentenyl-diphosphate:tRNA isopentenyltransferase</fullName>
        <shortName evidence="10">IPP transferase</shortName>
        <shortName evidence="10">IPPT</shortName>
        <shortName evidence="10">IPTase</shortName>
    </alternativeName>
</protein>
<evidence type="ECO:0000256" key="4">
    <source>
        <dbReference type="ARBA" id="ARBA00022679"/>
    </source>
</evidence>
<evidence type="ECO:0000256" key="9">
    <source>
        <dbReference type="ARBA" id="ARBA00049563"/>
    </source>
</evidence>
<dbReference type="FunFam" id="1.10.20.140:FF:000001">
    <property type="entry name" value="tRNA dimethylallyltransferase"/>
    <property type="match status" value="1"/>
</dbReference>
<dbReference type="PANTHER" id="PTHR11088:SF60">
    <property type="entry name" value="TRNA DIMETHYLALLYLTRANSFERASE"/>
    <property type="match status" value="1"/>
</dbReference>
<dbReference type="GO" id="GO:0005524">
    <property type="term" value="F:ATP binding"/>
    <property type="evidence" value="ECO:0007669"/>
    <property type="project" value="UniProtKB-UniRule"/>
</dbReference>
<dbReference type="Proteomes" id="UP000239025">
    <property type="component" value="Chromosome 1"/>
</dbReference>
<evidence type="ECO:0000256" key="7">
    <source>
        <dbReference type="ARBA" id="ARBA00022840"/>
    </source>
</evidence>
<name>A0A193SV60_9PSED</name>
<evidence type="ECO:0000256" key="8">
    <source>
        <dbReference type="ARBA" id="ARBA00022842"/>
    </source>
</evidence>
<feature type="region of interest" description="Interaction with substrate tRNA" evidence="10">
    <location>
        <begin position="37"/>
        <end position="40"/>
    </location>
</feature>
<evidence type="ECO:0000256" key="13">
    <source>
        <dbReference type="RuleBase" id="RU003785"/>
    </source>
</evidence>
<keyword evidence="8 10" id="KW-0460">Magnesium</keyword>
<keyword evidence="6 10" id="KW-0547">Nucleotide-binding</keyword>
<feature type="binding site" evidence="10">
    <location>
        <begin position="14"/>
        <end position="19"/>
    </location>
    <ligand>
        <name>substrate</name>
    </ligand>
</feature>
<accession>A0A193SV60</accession>
<evidence type="ECO:0000256" key="12">
    <source>
        <dbReference type="RuleBase" id="RU003784"/>
    </source>
</evidence>
<dbReference type="NCBIfam" id="TIGR00174">
    <property type="entry name" value="miaA"/>
    <property type="match status" value="1"/>
</dbReference>
<dbReference type="RefSeq" id="WP_065350749.1">
    <property type="nucleotide sequence ID" value="NZ_LT222319.1"/>
</dbReference>
<dbReference type="InterPro" id="IPR018022">
    <property type="entry name" value="IPT"/>
</dbReference>
<keyword evidence="4 10" id="KW-0808">Transferase</keyword>
<comment type="cofactor">
    <cofactor evidence="1 10">
        <name>Mg(2+)</name>
        <dbReference type="ChEBI" id="CHEBI:18420"/>
    </cofactor>
</comment>
<dbReference type="Gene3D" id="1.10.20.140">
    <property type="match status" value="1"/>
</dbReference>
<feature type="region of interest" description="Interaction with substrate tRNA" evidence="10">
    <location>
        <begin position="161"/>
        <end position="165"/>
    </location>
</feature>
<evidence type="ECO:0000256" key="6">
    <source>
        <dbReference type="ARBA" id="ARBA00022741"/>
    </source>
</evidence>
<dbReference type="SUPFAM" id="SSF52540">
    <property type="entry name" value="P-loop containing nucleoside triphosphate hydrolases"/>
    <property type="match status" value="1"/>
</dbReference>
<dbReference type="GO" id="GO:0006400">
    <property type="term" value="P:tRNA modification"/>
    <property type="evidence" value="ECO:0007669"/>
    <property type="project" value="TreeGrafter"/>
</dbReference>
<keyword evidence="7 10" id="KW-0067">ATP-binding</keyword>
<feature type="site" description="Interaction with substrate tRNA" evidence="10">
    <location>
        <position position="125"/>
    </location>
</feature>
<dbReference type="Gene3D" id="3.40.50.300">
    <property type="entry name" value="P-loop containing nucleotide triphosphate hydrolases"/>
    <property type="match status" value="1"/>
</dbReference>
<keyword evidence="5 10" id="KW-0819">tRNA processing</keyword>
<keyword evidence="15" id="KW-1185">Reference proteome</keyword>
<evidence type="ECO:0000313" key="15">
    <source>
        <dbReference type="Proteomes" id="UP000239025"/>
    </source>
</evidence>
<proteinExistence type="inferred from homology"/>
<dbReference type="AlphaFoldDB" id="A0A193SV60"/>
<feature type="binding site" evidence="10">
    <location>
        <begin position="12"/>
        <end position="19"/>
    </location>
    <ligand>
        <name>ATP</name>
        <dbReference type="ChEBI" id="CHEBI:30616"/>
    </ligand>
</feature>
<evidence type="ECO:0000256" key="1">
    <source>
        <dbReference type="ARBA" id="ARBA00001946"/>
    </source>
</evidence>
<dbReference type="EC" id="2.5.1.75" evidence="10"/>
<evidence type="ECO:0000256" key="10">
    <source>
        <dbReference type="HAMAP-Rule" id="MF_00185"/>
    </source>
</evidence>
<comment type="function">
    <text evidence="2 10 12">Catalyzes the transfer of a dimethylallyl group onto the adenine at position 37 in tRNAs that read codons beginning with uridine, leading to the formation of N6-(dimethylallyl)adenosine (i(6)A).</text>
</comment>
<dbReference type="PANTHER" id="PTHR11088">
    <property type="entry name" value="TRNA DIMETHYLALLYLTRANSFERASE"/>
    <property type="match status" value="1"/>
</dbReference>
<evidence type="ECO:0000256" key="2">
    <source>
        <dbReference type="ARBA" id="ARBA00003213"/>
    </source>
</evidence>
<dbReference type="Pfam" id="PF01715">
    <property type="entry name" value="IPPT"/>
    <property type="match status" value="1"/>
</dbReference>
<dbReference type="InterPro" id="IPR039657">
    <property type="entry name" value="Dimethylallyltransferase"/>
</dbReference>
<comment type="catalytic activity">
    <reaction evidence="9 10 11">
        <text>adenosine(37) in tRNA + dimethylallyl diphosphate = N(6)-dimethylallyladenosine(37) in tRNA + diphosphate</text>
        <dbReference type="Rhea" id="RHEA:26482"/>
        <dbReference type="Rhea" id="RHEA-COMP:10162"/>
        <dbReference type="Rhea" id="RHEA-COMP:10375"/>
        <dbReference type="ChEBI" id="CHEBI:33019"/>
        <dbReference type="ChEBI" id="CHEBI:57623"/>
        <dbReference type="ChEBI" id="CHEBI:74411"/>
        <dbReference type="ChEBI" id="CHEBI:74415"/>
        <dbReference type="EC" id="2.5.1.75"/>
    </reaction>
</comment>
<feature type="site" description="Interaction with substrate tRNA" evidence="10">
    <location>
        <position position="103"/>
    </location>
</feature>
<evidence type="ECO:0000256" key="11">
    <source>
        <dbReference type="RuleBase" id="RU003783"/>
    </source>
</evidence>
<gene>
    <name evidence="10 14" type="primary">miaA</name>
    <name evidence="14" type="ORF">PL963_04768</name>
</gene>
<comment type="caution">
    <text evidence="10">Lacks conserved residue(s) required for the propagation of feature annotation.</text>
</comment>
<comment type="similarity">
    <text evidence="3 10 13">Belongs to the IPP transferase family.</text>
</comment>
<evidence type="ECO:0000256" key="5">
    <source>
        <dbReference type="ARBA" id="ARBA00022694"/>
    </source>
</evidence>
<evidence type="ECO:0000313" key="14">
    <source>
        <dbReference type="EMBL" id="SOS23565.1"/>
    </source>
</evidence>